<protein>
    <submittedName>
        <fullName evidence="2">Neurotrophin 1</fullName>
    </submittedName>
</protein>
<proteinExistence type="predicted"/>
<feature type="compositionally biased region" description="Acidic residues" evidence="1">
    <location>
        <begin position="129"/>
        <end position="140"/>
    </location>
</feature>
<evidence type="ECO:0000313" key="2">
    <source>
        <dbReference type="EMBL" id="BFF88966.1"/>
    </source>
</evidence>
<reference evidence="2 3" key="1">
    <citation type="submission" date="2024-02" db="EMBL/GenBank/DDBJ databases">
        <title>A chromosome-level genome assembly of Drosophila madeirensis, a fruit fly species endemic to Madeira island.</title>
        <authorList>
            <person name="Tomihara K."/>
            <person name="Llopart A."/>
            <person name="Yamamoto D."/>
        </authorList>
    </citation>
    <scope>NUCLEOTIDE SEQUENCE [LARGE SCALE GENOMIC DNA]</scope>
    <source>
        <strain evidence="2 3">RF1</strain>
    </source>
</reference>
<feature type="region of interest" description="Disordered" evidence="1">
    <location>
        <begin position="46"/>
        <end position="67"/>
    </location>
</feature>
<evidence type="ECO:0000313" key="3">
    <source>
        <dbReference type="Proteomes" id="UP001500889"/>
    </source>
</evidence>
<organism evidence="2 3">
    <name type="scientific">Drosophila madeirensis</name>
    <name type="common">Fruit fly</name>
    <dbReference type="NCBI Taxonomy" id="30013"/>
    <lineage>
        <taxon>Eukaryota</taxon>
        <taxon>Metazoa</taxon>
        <taxon>Ecdysozoa</taxon>
        <taxon>Arthropoda</taxon>
        <taxon>Hexapoda</taxon>
        <taxon>Insecta</taxon>
        <taxon>Pterygota</taxon>
        <taxon>Neoptera</taxon>
        <taxon>Endopterygota</taxon>
        <taxon>Diptera</taxon>
        <taxon>Brachycera</taxon>
        <taxon>Muscomorpha</taxon>
        <taxon>Ephydroidea</taxon>
        <taxon>Drosophilidae</taxon>
        <taxon>Drosophila</taxon>
        <taxon>Sophophora</taxon>
    </lineage>
</organism>
<sequence>MAGPQANLVKSNILMWMDRASAGLNGSEVLSLSSDEWLDLYRNSGEEALPEDPQSRRSWTKVTAGETKAISPKPRLNHKPCFIFKVPTCCSCQVYGYRRSESLFPALSFIQANGTRRWPMVVATVNEEDLDSADDSEEDELRYPTLNGRDTNELQQLRGRAVSESI</sequence>
<dbReference type="Proteomes" id="UP001500889">
    <property type="component" value="Chromosome O"/>
</dbReference>
<feature type="region of interest" description="Disordered" evidence="1">
    <location>
        <begin position="129"/>
        <end position="166"/>
    </location>
</feature>
<evidence type="ECO:0000256" key="1">
    <source>
        <dbReference type="SAM" id="MobiDB-lite"/>
    </source>
</evidence>
<accession>A0AAU9F4C9</accession>
<gene>
    <name evidence="2" type="ORF">DMAD_07830</name>
</gene>
<name>A0AAU9F4C9_DROMD</name>
<keyword evidence="3" id="KW-1185">Reference proteome</keyword>
<dbReference type="AlphaFoldDB" id="A0AAU9F4C9"/>
<dbReference type="EMBL" id="AP029263">
    <property type="protein sequence ID" value="BFF88966.1"/>
    <property type="molecule type" value="Genomic_DNA"/>
</dbReference>